<dbReference type="PANTHER" id="PTHR11715:SF3">
    <property type="entry name" value="GLYCINE CLEAVAGE SYSTEM H PROTEIN-RELATED"/>
    <property type="match status" value="1"/>
</dbReference>
<dbReference type="InterPro" id="IPR017453">
    <property type="entry name" value="GCV_H_sub"/>
</dbReference>
<dbReference type="Gene3D" id="2.40.50.100">
    <property type="match status" value="1"/>
</dbReference>
<dbReference type="eggNOG" id="COG0509">
    <property type="taxonomic scope" value="Bacteria"/>
</dbReference>
<dbReference type="RefSeq" id="WP_008066593.1">
    <property type="nucleotide sequence ID" value="NZ_AQWK01000002.1"/>
</dbReference>
<dbReference type="AlphaFoldDB" id="F1ZA29"/>
<dbReference type="GO" id="GO:0005960">
    <property type="term" value="C:glycine cleavage complex"/>
    <property type="evidence" value="ECO:0007669"/>
    <property type="project" value="InterPro"/>
</dbReference>
<evidence type="ECO:0000256" key="3">
    <source>
        <dbReference type="HAMAP-Rule" id="MF_00272"/>
    </source>
</evidence>
<evidence type="ECO:0000313" key="7">
    <source>
        <dbReference type="Proteomes" id="UP000004728"/>
    </source>
</evidence>
<dbReference type="GO" id="GO:0009249">
    <property type="term" value="P:protein lipoylation"/>
    <property type="evidence" value="ECO:0007669"/>
    <property type="project" value="TreeGrafter"/>
</dbReference>
<dbReference type="FunCoup" id="F1ZA29">
    <property type="interactions" value="581"/>
</dbReference>
<evidence type="ECO:0000313" key="6">
    <source>
        <dbReference type="EMBL" id="EGD58563.1"/>
    </source>
</evidence>
<dbReference type="STRING" id="983920.Y88_0620"/>
<sequence length="123" mass="13028">MPRYFTRDHEWIEVDGPKARVGITDYAQSQLGDITYVDLPAVGATMARGDSVAVIDSVKAASDVYAPAGGTVTAVNAALEEAPELVNASAEADGWLWELDLADPVELDELLDAAAYTDFIAGL</sequence>
<dbReference type="NCBIfam" id="NF002270">
    <property type="entry name" value="PRK01202.1"/>
    <property type="match status" value="1"/>
</dbReference>
<dbReference type="Pfam" id="PF01597">
    <property type="entry name" value="GCV_H"/>
    <property type="match status" value="1"/>
</dbReference>
<keyword evidence="7" id="KW-1185">Reference proteome</keyword>
<evidence type="ECO:0000256" key="4">
    <source>
        <dbReference type="PIRSR" id="PIRSR617453-50"/>
    </source>
</evidence>
<gene>
    <name evidence="3" type="primary">gcvH</name>
    <name evidence="6" type="ORF">Y88_0620</name>
</gene>
<comment type="subunit">
    <text evidence="3">The glycine cleavage system is composed of four proteins: P, T, L and H.</text>
</comment>
<evidence type="ECO:0000259" key="5">
    <source>
        <dbReference type="PROSITE" id="PS50968"/>
    </source>
</evidence>
<comment type="caution">
    <text evidence="6">The sequence shown here is derived from an EMBL/GenBank/DDBJ whole genome shotgun (WGS) entry which is preliminary data.</text>
</comment>
<dbReference type="HAMAP" id="MF_00272">
    <property type="entry name" value="GcvH"/>
    <property type="match status" value="1"/>
</dbReference>
<proteinExistence type="inferred from homology"/>
<dbReference type="InterPro" id="IPR011053">
    <property type="entry name" value="Single_hybrid_motif"/>
</dbReference>
<protein>
    <recommendedName>
        <fullName evidence="3">Glycine cleavage system H protein</fullName>
    </recommendedName>
</protein>
<organism evidence="6 7">
    <name type="scientific">Novosphingobium nitrogenifigens DSM 19370</name>
    <dbReference type="NCBI Taxonomy" id="983920"/>
    <lineage>
        <taxon>Bacteria</taxon>
        <taxon>Pseudomonadati</taxon>
        <taxon>Pseudomonadota</taxon>
        <taxon>Alphaproteobacteria</taxon>
        <taxon>Sphingomonadales</taxon>
        <taxon>Sphingomonadaceae</taxon>
        <taxon>Novosphingobium</taxon>
    </lineage>
</organism>
<accession>F1ZA29</accession>
<keyword evidence="2 3" id="KW-0450">Lipoyl</keyword>
<dbReference type="OrthoDB" id="9796712at2"/>
<dbReference type="InterPro" id="IPR000089">
    <property type="entry name" value="Biotin_lipoyl"/>
</dbReference>
<comment type="function">
    <text evidence="3">The glycine cleavage system catalyzes the degradation of glycine. The H protein shuttles the methylamine group of glycine from the P protein to the T protein.</text>
</comment>
<dbReference type="InterPro" id="IPR002930">
    <property type="entry name" value="GCV_H"/>
</dbReference>
<dbReference type="InterPro" id="IPR033753">
    <property type="entry name" value="GCV_H/Fam206"/>
</dbReference>
<dbReference type="GO" id="GO:0005829">
    <property type="term" value="C:cytosol"/>
    <property type="evidence" value="ECO:0007669"/>
    <property type="project" value="TreeGrafter"/>
</dbReference>
<comment type="cofactor">
    <cofactor evidence="3">
        <name>(R)-lipoate</name>
        <dbReference type="ChEBI" id="CHEBI:83088"/>
    </cofactor>
    <text evidence="3">Binds 1 lipoyl cofactor covalently.</text>
</comment>
<name>F1ZA29_9SPHN</name>
<dbReference type="NCBIfam" id="TIGR00527">
    <property type="entry name" value="gcvH"/>
    <property type="match status" value="1"/>
</dbReference>
<evidence type="ECO:0000256" key="2">
    <source>
        <dbReference type="ARBA" id="ARBA00022823"/>
    </source>
</evidence>
<dbReference type="InParanoid" id="F1ZA29"/>
<feature type="domain" description="Lipoyl-binding" evidence="5">
    <location>
        <begin position="18"/>
        <end position="100"/>
    </location>
</feature>
<dbReference type="SUPFAM" id="SSF51230">
    <property type="entry name" value="Single hybrid motif"/>
    <property type="match status" value="1"/>
</dbReference>
<dbReference type="HOGENOM" id="CLU_097408_2_2_5"/>
<dbReference type="GO" id="GO:0019464">
    <property type="term" value="P:glycine decarboxylation via glycine cleavage system"/>
    <property type="evidence" value="ECO:0007669"/>
    <property type="project" value="UniProtKB-UniRule"/>
</dbReference>
<evidence type="ECO:0000256" key="1">
    <source>
        <dbReference type="ARBA" id="ARBA00009249"/>
    </source>
</evidence>
<dbReference type="CDD" id="cd06848">
    <property type="entry name" value="GCS_H"/>
    <property type="match status" value="1"/>
</dbReference>
<dbReference type="PANTHER" id="PTHR11715">
    <property type="entry name" value="GLYCINE CLEAVAGE SYSTEM H PROTEIN"/>
    <property type="match status" value="1"/>
</dbReference>
<dbReference type="Proteomes" id="UP000004728">
    <property type="component" value="Unassembled WGS sequence"/>
</dbReference>
<feature type="modified residue" description="N6-lipoyllysine" evidence="3 4">
    <location>
        <position position="59"/>
    </location>
</feature>
<comment type="similarity">
    <text evidence="1 3">Belongs to the GcvH family.</text>
</comment>
<dbReference type="EMBL" id="AEWJ01000041">
    <property type="protein sequence ID" value="EGD58563.1"/>
    <property type="molecule type" value="Genomic_DNA"/>
</dbReference>
<dbReference type="PROSITE" id="PS50968">
    <property type="entry name" value="BIOTINYL_LIPOYL"/>
    <property type="match status" value="1"/>
</dbReference>
<reference evidence="6 7" key="1">
    <citation type="journal article" date="2012" name="J. Bacteriol.">
        <title>Draft Genome Sequence of Novosphingobium nitrogenifigens Y88T.</title>
        <authorList>
            <person name="Strabala T.J."/>
            <person name="Macdonald L."/>
            <person name="Liu V."/>
            <person name="Smit A.M."/>
        </authorList>
    </citation>
    <scope>NUCLEOTIDE SEQUENCE [LARGE SCALE GENOMIC DNA]</scope>
    <source>
        <strain evidence="6 7">DSM 19370</strain>
    </source>
</reference>